<protein>
    <submittedName>
        <fullName evidence="4">Interphotoreceptor retinol-binding</fullName>
    </submittedName>
</protein>
<gene>
    <name evidence="4" type="ORF">N7492_003274</name>
</gene>
<comment type="caution">
    <text evidence="4">The sequence shown here is derived from an EMBL/GenBank/DDBJ whole genome shotgun (WGS) entry which is preliminary data.</text>
</comment>
<feature type="domain" description="CPAF-like PDZ" evidence="3">
    <location>
        <begin position="154"/>
        <end position="273"/>
    </location>
</feature>
<organism evidence="4 5">
    <name type="scientific">Penicillium capsulatum</name>
    <dbReference type="NCBI Taxonomy" id="69766"/>
    <lineage>
        <taxon>Eukaryota</taxon>
        <taxon>Fungi</taxon>
        <taxon>Dikarya</taxon>
        <taxon>Ascomycota</taxon>
        <taxon>Pezizomycotina</taxon>
        <taxon>Eurotiomycetes</taxon>
        <taxon>Eurotiomycetidae</taxon>
        <taxon>Eurotiales</taxon>
        <taxon>Aspergillaceae</taxon>
        <taxon>Penicillium</taxon>
    </lineage>
</organism>
<dbReference type="OrthoDB" id="27214at2759"/>
<dbReference type="InterPro" id="IPR029045">
    <property type="entry name" value="ClpP/crotonase-like_dom_sf"/>
</dbReference>
<reference evidence="4" key="2">
    <citation type="journal article" date="2023" name="IMA Fungus">
        <title>Comparative genomic study of the Penicillium genus elucidates a diverse pangenome and 15 lateral gene transfer events.</title>
        <authorList>
            <person name="Petersen C."/>
            <person name="Sorensen T."/>
            <person name="Nielsen M.R."/>
            <person name="Sondergaard T.E."/>
            <person name="Sorensen J.L."/>
            <person name="Fitzpatrick D.A."/>
            <person name="Frisvad J.C."/>
            <person name="Nielsen K.L."/>
        </authorList>
    </citation>
    <scope>NUCLEOTIDE SEQUENCE</scope>
    <source>
        <strain evidence="4">IBT 21917</strain>
    </source>
</reference>
<feature type="domain" description="Tail specific protease" evidence="2">
    <location>
        <begin position="336"/>
        <end position="526"/>
    </location>
</feature>
<dbReference type="PANTHER" id="PTHR37049:SF4">
    <property type="entry name" value="RHODANESE DOMAIN-CONTAINING PROTEIN"/>
    <property type="match status" value="1"/>
</dbReference>
<evidence type="ECO:0000259" key="3">
    <source>
        <dbReference type="Pfam" id="PF23658"/>
    </source>
</evidence>
<dbReference type="Pfam" id="PF03572">
    <property type="entry name" value="Peptidase_S41"/>
    <property type="match status" value="1"/>
</dbReference>
<feature type="chain" id="PRO_5040834142" evidence="1">
    <location>
        <begin position="20"/>
        <end position="668"/>
    </location>
</feature>
<dbReference type="EMBL" id="JAPQKO010000002">
    <property type="protein sequence ID" value="KAJ5180064.1"/>
    <property type="molecule type" value="Genomic_DNA"/>
</dbReference>
<dbReference type="PANTHER" id="PTHR37049">
    <property type="entry name" value="PEPTIDASE S41 FAMILY PROTEIN"/>
    <property type="match status" value="1"/>
</dbReference>
<evidence type="ECO:0000256" key="1">
    <source>
        <dbReference type="SAM" id="SignalP"/>
    </source>
</evidence>
<dbReference type="SUPFAM" id="SSF52096">
    <property type="entry name" value="ClpP/crotonase"/>
    <property type="match status" value="1"/>
</dbReference>
<dbReference type="Proteomes" id="UP001146351">
    <property type="component" value="Unassembled WGS sequence"/>
</dbReference>
<feature type="signal peptide" evidence="1">
    <location>
        <begin position="1"/>
        <end position="19"/>
    </location>
</feature>
<keyword evidence="5" id="KW-1185">Reference proteome</keyword>
<dbReference type="AlphaFoldDB" id="A0A9W9ILL5"/>
<keyword evidence="1" id="KW-0732">Signal</keyword>
<name>A0A9W9ILL5_9EURO</name>
<dbReference type="InterPro" id="IPR005151">
    <property type="entry name" value="Tail-specific_protease"/>
</dbReference>
<accession>A0A9W9ILL5</accession>
<evidence type="ECO:0000313" key="5">
    <source>
        <dbReference type="Proteomes" id="UP001146351"/>
    </source>
</evidence>
<dbReference type="GO" id="GO:0008236">
    <property type="term" value="F:serine-type peptidase activity"/>
    <property type="evidence" value="ECO:0007669"/>
    <property type="project" value="InterPro"/>
</dbReference>
<evidence type="ECO:0000259" key="2">
    <source>
        <dbReference type="Pfam" id="PF03572"/>
    </source>
</evidence>
<dbReference type="Gene3D" id="3.90.226.10">
    <property type="entry name" value="2-enoyl-CoA Hydratase, Chain A, domain 1"/>
    <property type="match status" value="1"/>
</dbReference>
<proteinExistence type="predicted"/>
<dbReference type="GO" id="GO:0006508">
    <property type="term" value="P:proteolysis"/>
    <property type="evidence" value="ECO:0007669"/>
    <property type="project" value="InterPro"/>
</dbReference>
<dbReference type="Pfam" id="PF23658">
    <property type="entry name" value="PDZ_CPAF_rel"/>
    <property type="match status" value="1"/>
</dbReference>
<dbReference type="InterPro" id="IPR056186">
    <property type="entry name" value="PDZ_CPAF-rel"/>
</dbReference>
<evidence type="ECO:0000313" key="4">
    <source>
        <dbReference type="EMBL" id="KAJ5180064.1"/>
    </source>
</evidence>
<reference evidence="4" key="1">
    <citation type="submission" date="2022-11" db="EMBL/GenBank/DDBJ databases">
        <authorList>
            <person name="Petersen C."/>
        </authorList>
    </citation>
    <scope>NUCLEOTIDE SEQUENCE</scope>
    <source>
        <strain evidence="4">IBT 21917</strain>
    </source>
</reference>
<dbReference type="InterPro" id="IPR052766">
    <property type="entry name" value="S41A_metabolite_peptidase"/>
</dbReference>
<sequence length="668" mass="72302">MHLKATLLAPVALAVVAVADHQARNVEPCAQITKFVEDAQKSKSTPSVPHDLAHRCLMTMPFDSSRAKTFLGQARKYLEFQSTVDILKNPPSGYEMPSTDLLGGLDSILDKVNAGGYSSQFEMDLEVSHLIKSAHDEHLVFSLCSQSIFNSVIDLPLVSISTDGLSLPEVYTLNDAKLQKSGSNNISPLKSINGTDAAKFLGSYASNQTLHDQDAQYNRIFPALARSVTNSPIGPNGMWISTADWSEGSQIDVKYKNGTSQTIERRASPKEKFFSYQNGTQLYEINCLPRSLNSAASTNAGAEKAAGITGLPETSWRNSANSIAGYYSKLTGLEDTAIIFLPTFSSNPGEIAQIAIDFVNDATANGKKNMIIDVTANPGGYLGVGLNLFKILFPEVEPYTATRFRAHDAAKYLTQAYSQDTTSDSSNIFAYKQMVAPDQKSGFKSWQDLYGPHEILGSSSSSLLANFNYTSSSNENNPINGYGGIPLNPKKAPFSAKDIAIITDGDCVSTCAFFVKLMKRQGVRTVAFGGRPQEAPMQGVGGVKGGQSLGINYINGYIQEANTLIFKAAKTSSPLLTQDEWKKFNASSPNPGSSFSWSGNVNLRNEYGPDDDKTPLQFVYEAAECRLFYTIDNYLQQETVWQAAAKAMFGDGKCAKGSTKGKGSLEAS</sequence>